<sequence>MRITKKQYLFLVMIVLVSFLFTGCINKQVTSDGSKEQQGRVIINNHKRVIEFVNVPQRVVTLNQHATEIMLALGLSDKIVGTAHRDGEIQDEYKEQYNKPPVLSDTYPSKDTLLTVKPDFIYGYNEAFEDKWIGTVDILEKQNVKSYITQGGLKEHATIQEVYNDINNIGKIFHVEKNAQDLIKSMKNEIQQVKEKTDIIDKPVKIMVIDEATGNQVLIAGKSLESDLIRLAGGDNVFGHLEKSWEKTDWQEIIRRNPEVIVVNEYAGTSAQETIQMLVKNPALSEVGAIKKQRFVIFSFNDMNGGIRSGKTVQWLAKAFYPQLFQS</sequence>
<dbReference type="AlphaFoldDB" id="A0A1I4N4M1"/>
<evidence type="ECO:0000259" key="2">
    <source>
        <dbReference type="PROSITE" id="PS50983"/>
    </source>
</evidence>
<name>A0A1I4N4M1_9FIRM</name>
<organism evidence="3 4">
    <name type="scientific">Pelosinus propionicus DSM 13327</name>
    <dbReference type="NCBI Taxonomy" id="1123291"/>
    <lineage>
        <taxon>Bacteria</taxon>
        <taxon>Bacillati</taxon>
        <taxon>Bacillota</taxon>
        <taxon>Negativicutes</taxon>
        <taxon>Selenomonadales</taxon>
        <taxon>Sporomusaceae</taxon>
        <taxon>Pelosinus</taxon>
    </lineage>
</organism>
<evidence type="ECO:0000256" key="1">
    <source>
        <dbReference type="ARBA" id="ARBA00008814"/>
    </source>
</evidence>
<evidence type="ECO:0000313" key="3">
    <source>
        <dbReference type="EMBL" id="SFM10451.1"/>
    </source>
</evidence>
<dbReference type="PANTHER" id="PTHR30535">
    <property type="entry name" value="VITAMIN B12-BINDING PROTEIN"/>
    <property type="match status" value="1"/>
</dbReference>
<proteinExistence type="inferred from homology"/>
<gene>
    <name evidence="3" type="ORF">SAMN04490355_10415</name>
</gene>
<feature type="domain" description="Fe/B12 periplasmic-binding" evidence="2">
    <location>
        <begin position="58"/>
        <end position="327"/>
    </location>
</feature>
<dbReference type="Gene3D" id="3.40.50.1980">
    <property type="entry name" value="Nitrogenase molybdenum iron protein domain"/>
    <property type="match status" value="2"/>
</dbReference>
<dbReference type="Pfam" id="PF01497">
    <property type="entry name" value="Peripla_BP_2"/>
    <property type="match status" value="1"/>
</dbReference>
<accession>A0A1I4N4M1</accession>
<protein>
    <submittedName>
        <fullName evidence="3">Iron complex transport system substrate-binding protein</fullName>
    </submittedName>
</protein>
<dbReference type="PROSITE" id="PS50983">
    <property type="entry name" value="FE_B12_PBP"/>
    <property type="match status" value="1"/>
</dbReference>
<reference evidence="4" key="1">
    <citation type="submission" date="2016-10" db="EMBL/GenBank/DDBJ databases">
        <authorList>
            <person name="Varghese N."/>
            <person name="Submissions S."/>
        </authorList>
    </citation>
    <scope>NUCLEOTIDE SEQUENCE [LARGE SCALE GENOMIC DNA]</scope>
    <source>
        <strain evidence="4">DSM 13327</strain>
    </source>
</reference>
<dbReference type="SUPFAM" id="SSF53807">
    <property type="entry name" value="Helical backbone' metal receptor"/>
    <property type="match status" value="1"/>
</dbReference>
<dbReference type="PANTHER" id="PTHR30535:SF7">
    <property type="entry name" value="IRON(III) DICITRATE-BINDING PROTEIN"/>
    <property type="match status" value="1"/>
</dbReference>
<dbReference type="Proteomes" id="UP000199520">
    <property type="component" value="Unassembled WGS sequence"/>
</dbReference>
<dbReference type="InterPro" id="IPR050902">
    <property type="entry name" value="ABC_Transporter_SBP"/>
</dbReference>
<dbReference type="STRING" id="1123291.SAMN04490355_10415"/>
<dbReference type="InterPro" id="IPR002491">
    <property type="entry name" value="ABC_transptr_periplasmic_BD"/>
</dbReference>
<dbReference type="PROSITE" id="PS51257">
    <property type="entry name" value="PROKAR_LIPOPROTEIN"/>
    <property type="match status" value="1"/>
</dbReference>
<dbReference type="OrthoDB" id="9816357at2"/>
<comment type="similarity">
    <text evidence="1">Belongs to the bacterial solute-binding protein 8 family.</text>
</comment>
<keyword evidence="4" id="KW-1185">Reference proteome</keyword>
<evidence type="ECO:0000313" key="4">
    <source>
        <dbReference type="Proteomes" id="UP000199520"/>
    </source>
</evidence>
<dbReference type="EMBL" id="FOTS01000041">
    <property type="protein sequence ID" value="SFM10451.1"/>
    <property type="molecule type" value="Genomic_DNA"/>
</dbReference>